<evidence type="ECO:0000256" key="6">
    <source>
        <dbReference type="ARBA" id="ARBA00023145"/>
    </source>
</evidence>
<evidence type="ECO:0000313" key="10">
    <source>
        <dbReference type="Proteomes" id="UP000282672"/>
    </source>
</evidence>
<gene>
    <name evidence="9" type="ORF">CS076_01795</name>
</gene>
<sequence length="781" mass="85174">MIINRQLTRLSLAGALIALSLMACARSQPEAAGVDIRRTSFGVPHIRADDERGLGYGIGYAYAQDNLCLMANEIVTVNGERSRYFGPDQLTLEERPNLASDVFFNWLNTPEAVAGFWKTQTPQVRDLVDGYVAGYNRSLAERQAQGLPAQCQGDWVRPIAAEDLVKITRRLLVEGGVGQFAEALAGATPPAAVAALATPAQSFQVAAERQQRFALDRGSNAVAIGSERSFNGRGMLLANPHFPWIGGMRFYQMPLTIPGKLDVMGAALPGLPMINIGFNQHLAWTHTVDSSKHFTLYRLQLDPKDSTRYLLDGKSLPLDKQTLTVNVKQPDGQIKPMSHVVYSSAFGPVVQWPGKLDWDNKFAYSLRDANLENDRVLQQWYSMNKATSLKELQASVHKIQGIPWVNTLAADDKGQTLYMNLSVVPNVNAEKLAKCSDPRAGLQMIVLDGSNSECAWDIDPTAAQKGIYAADKLPQLLRNDYVQHSNDSAWLANPAQPLTGFSPLISQDSQPLGLRSRFALDRLASLSKAGPVAAADLQRMVMDDQVYQATQVMPDLLQFCSAGLGADAAALAPVCASLKAWDGRANLDSGLGLMHFHNVMRALQQSPDIWRVAFDPKDPQHTPHGLAFERPEVATAIRQAMQASLDLTTKMGLKPDSHWGDIQVVSSGGQQTSIHGGPGTLGIYNAIQSVPRADGKLEVVSGTSYLQVVTFDEKGPQAQGLLAFSLSSDPASKYSRDQTQAFSKKQLSVLPFTEQQIKADPQYQVQTIRESDEKAGKVAKQ</sequence>
<feature type="chain" id="PRO_5018258150" evidence="8">
    <location>
        <begin position="26"/>
        <end position="781"/>
    </location>
</feature>
<evidence type="ECO:0000256" key="4">
    <source>
        <dbReference type="ARBA" id="ARBA00022764"/>
    </source>
</evidence>
<dbReference type="InterPro" id="IPR029055">
    <property type="entry name" value="Ntn_hydrolases_N"/>
</dbReference>
<dbReference type="PANTHER" id="PTHR34218">
    <property type="entry name" value="PEPTIDASE S45 PENICILLIN AMIDASE"/>
    <property type="match status" value="1"/>
</dbReference>
<feature type="signal peptide" evidence="8">
    <location>
        <begin position="1"/>
        <end position="25"/>
    </location>
</feature>
<feature type="compositionally biased region" description="Basic and acidic residues" evidence="7">
    <location>
        <begin position="769"/>
        <end position="781"/>
    </location>
</feature>
<dbReference type="Gene3D" id="3.60.20.10">
    <property type="entry name" value="Glutamine Phosphoribosylpyrophosphate, subunit 1, domain 1"/>
    <property type="match status" value="1"/>
</dbReference>
<dbReference type="GO" id="GO:0017000">
    <property type="term" value="P:antibiotic biosynthetic process"/>
    <property type="evidence" value="ECO:0007669"/>
    <property type="project" value="InterPro"/>
</dbReference>
<dbReference type="GO" id="GO:0042597">
    <property type="term" value="C:periplasmic space"/>
    <property type="evidence" value="ECO:0007669"/>
    <property type="project" value="UniProtKB-SubCell"/>
</dbReference>
<dbReference type="GO" id="GO:0016811">
    <property type="term" value="F:hydrolase activity, acting on carbon-nitrogen (but not peptide) bonds, in linear amides"/>
    <property type="evidence" value="ECO:0007669"/>
    <property type="project" value="InterPro"/>
</dbReference>
<dbReference type="InterPro" id="IPR023343">
    <property type="entry name" value="Penicillin_amidase_dom1"/>
</dbReference>
<protein>
    <submittedName>
        <fullName evidence="9">Acylase</fullName>
    </submittedName>
</protein>
<comment type="caution">
    <text evidence="9">The sequence shown here is derived from an EMBL/GenBank/DDBJ whole genome shotgun (WGS) entry which is preliminary data.</text>
</comment>
<comment type="subcellular location">
    <subcellularLocation>
        <location evidence="1">Periplasm</location>
    </subcellularLocation>
</comment>
<dbReference type="RefSeq" id="WP_121730889.1">
    <property type="nucleotide sequence ID" value="NZ_PEGA01000001.1"/>
</dbReference>
<dbReference type="Gene3D" id="1.10.439.10">
    <property type="entry name" value="Penicillin Amidohydrolase, domain 1"/>
    <property type="match status" value="1"/>
</dbReference>
<accession>A0A3L8D339</accession>
<dbReference type="PANTHER" id="PTHR34218:SF3">
    <property type="entry name" value="ACYL-HOMOSERINE LACTONE ACYLASE PVDQ"/>
    <property type="match status" value="1"/>
</dbReference>
<evidence type="ECO:0000256" key="1">
    <source>
        <dbReference type="ARBA" id="ARBA00004418"/>
    </source>
</evidence>
<dbReference type="InterPro" id="IPR002692">
    <property type="entry name" value="S45"/>
</dbReference>
<evidence type="ECO:0000256" key="7">
    <source>
        <dbReference type="SAM" id="MobiDB-lite"/>
    </source>
</evidence>
<keyword evidence="5" id="KW-0378">Hydrolase</keyword>
<keyword evidence="6" id="KW-0865">Zymogen</keyword>
<feature type="region of interest" description="Disordered" evidence="7">
    <location>
        <begin position="761"/>
        <end position="781"/>
    </location>
</feature>
<evidence type="ECO:0000256" key="8">
    <source>
        <dbReference type="SAM" id="SignalP"/>
    </source>
</evidence>
<dbReference type="InterPro" id="IPR043146">
    <property type="entry name" value="Penicillin_amidase_N_B-knob"/>
</dbReference>
<evidence type="ECO:0000256" key="3">
    <source>
        <dbReference type="ARBA" id="ARBA00022729"/>
    </source>
</evidence>
<dbReference type="CDD" id="cd01936">
    <property type="entry name" value="Ntn_CA"/>
    <property type="match status" value="1"/>
</dbReference>
<dbReference type="Proteomes" id="UP000282672">
    <property type="component" value="Unassembled WGS sequence"/>
</dbReference>
<reference evidence="9 10" key="1">
    <citation type="journal article" date="2018" name="Front. Microbiol.">
        <title>Discovery of Phloeophagus Beetles as a Source of Pseudomonas Strains That Produce Potentially New Bioactive Substances and Description of Pseudomonas bohemica sp. nov.</title>
        <authorList>
            <person name="Saati-Santamaria Z."/>
            <person name="Lopez-Mondejar R."/>
            <person name="Jimenez-Gomez A."/>
            <person name="Diez-Mendez A."/>
            <person name="Vetrovsky T."/>
            <person name="Igual J.M."/>
            <person name="Velazquez E."/>
            <person name="Kolarik M."/>
            <person name="Rivas R."/>
            <person name="Garcia-Fraile P."/>
        </authorList>
    </citation>
    <scope>NUCLEOTIDE SEQUENCE [LARGE SCALE GENOMIC DNA]</scope>
    <source>
        <strain evidence="9 10">A2-NA12</strain>
    </source>
</reference>
<dbReference type="EMBL" id="PEGA01000001">
    <property type="protein sequence ID" value="RLU14591.1"/>
    <property type="molecule type" value="Genomic_DNA"/>
</dbReference>
<name>A0A3L8D339_9PSED</name>
<evidence type="ECO:0000313" key="9">
    <source>
        <dbReference type="EMBL" id="RLU14591.1"/>
    </source>
</evidence>
<dbReference type="Gene3D" id="2.30.120.10">
    <property type="match status" value="1"/>
</dbReference>
<dbReference type="PROSITE" id="PS51257">
    <property type="entry name" value="PROKAR_LIPOPROTEIN"/>
    <property type="match status" value="1"/>
</dbReference>
<comment type="similarity">
    <text evidence="2">Belongs to the peptidase S45 family.</text>
</comment>
<evidence type="ECO:0000256" key="2">
    <source>
        <dbReference type="ARBA" id="ARBA00006586"/>
    </source>
</evidence>
<proteinExistence type="inferred from homology"/>
<keyword evidence="3 8" id="KW-0732">Signal</keyword>
<dbReference type="SUPFAM" id="SSF56235">
    <property type="entry name" value="N-terminal nucleophile aminohydrolases (Ntn hydrolases)"/>
    <property type="match status" value="1"/>
</dbReference>
<evidence type="ECO:0000256" key="5">
    <source>
        <dbReference type="ARBA" id="ARBA00022801"/>
    </source>
</evidence>
<organism evidence="9 10">
    <name type="scientific">Pseudomonas prosekii</name>
    <dbReference type="NCBI Taxonomy" id="1148509"/>
    <lineage>
        <taxon>Bacteria</taxon>
        <taxon>Pseudomonadati</taxon>
        <taxon>Pseudomonadota</taxon>
        <taxon>Gammaproteobacteria</taxon>
        <taxon>Pseudomonadales</taxon>
        <taxon>Pseudomonadaceae</taxon>
        <taxon>Pseudomonas</taxon>
    </lineage>
</organism>
<dbReference type="InterPro" id="IPR043147">
    <property type="entry name" value="Penicillin_amidase_A-knob"/>
</dbReference>
<dbReference type="Gene3D" id="1.10.1400.10">
    <property type="match status" value="1"/>
</dbReference>
<dbReference type="AlphaFoldDB" id="A0A3L8D339"/>
<keyword evidence="4" id="KW-0574">Periplasm</keyword>
<dbReference type="Pfam" id="PF01804">
    <property type="entry name" value="Penicil_amidase"/>
    <property type="match status" value="1"/>
</dbReference>